<comment type="caution">
    <text evidence="1">The sequence shown here is derived from an EMBL/GenBank/DDBJ whole genome shotgun (WGS) entry which is preliminary data.</text>
</comment>
<sequence>MIKNQKRFTHILFITLLSITFSGCQTLKEHHQPSQKNHSSSEQSPESQVSDWENLQRYTWSYQSTHSKHPILLLFSHNHIHAYGGCNRMGRTYIIENQTTIIPKGSMISTLIGCSALENERLIRLFLSNPMLFKISDRPERTLKLTLNNGESYTFSSEQEQK</sequence>
<dbReference type="PROSITE" id="PS51257">
    <property type="entry name" value="PROKAR_LIPOPROTEIN"/>
    <property type="match status" value="1"/>
</dbReference>
<dbReference type="EMBL" id="JASVDY010000001">
    <property type="protein sequence ID" value="MDV2467753.1"/>
    <property type="molecule type" value="Genomic_DNA"/>
</dbReference>
<evidence type="ECO:0000313" key="1">
    <source>
        <dbReference type="EMBL" id="MDV2467753.1"/>
    </source>
</evidence>
<protein>
    <submittedName>
        <fullName evidence="1">META domain-containing protein</fullName>
    </submittedName>
</protein>
<name>A0ABU3WCF5_9GAMM</name>
<keyword evidence="2" id="KW-1185">Reference proteome</keyword>
<reference evidence="1 2" key="1">
    <citation type="submission" date="2023-06" db="EMBL/GenBank/DDBJ databases">
        <title>Genomic Analysis of Acinetobacter Strains Recovered from South Australian Aquatic Samples provides Insights into the Circulation of Antibiotic Resistance determinants in the Environment.</title>
        <authorList>
            <person name="Tobin L."/>
            <person name="Jarocki V.M."/>
            <person name="Kenyon J."/>
            <person name="Drigo B."/>
            <person name="Donner E."/>
            <person name="Djordjevic S.P."/>
            <person name="Hamidian M."/>
        </authorList>
    </citation>
    <scope>NUCLEOTIDE SEQUENCE [LARGE SCALE GENOMIC DNA]</scope>
    <source>
        <strain evidence="1 2">SAAc652</strain>
    </source>
</reference>
<dbReference type="RefSeq" id="WP_317081486.1">
    <property type="nucleotide sequence ID" value="NZ_JASVDY010000001.1"/>
</dbReference>
<evidence type="ECO:0000313" key="2">
    <source>
        <dbReference type="Proteomes" id="UP001278188"/>
    </source>
</evidence>
<organism evidence="1 2">
    <name type="scientific">Acinetobacter chinensis</name>
    <dbReference type="NCBI Taxonomy" id="2004650"/>
    <lineage>
        <taxon>Bacteria</taxon>
        <taxon>Pseudomonadati</taxon>
        <taxon>Pseudomonadota</taxon>
        <taxon>Gammaproteobacteria</taxon>
        <taxon>Moraxellales</taxon>
        <taxon>Moraxellaceae</taxon>
        <taxon>Acinetobacter</taxon>
    </lineage>
</organism>
<dbReference type="InterPro" id="IPR038670">
    <property type="entry name" value="HslJ-like_sf"/>
</dbReference>
<gene>
    <name evidence="1" type="ORF">QR674_01990</name>
</gene>
<proteinExistence type="predicted"/>
<dbReference type="Gene3D" id="2.40.128.270">
    <property type="match status" value="1"/>
</dbReference>
<accession>A0ABU3WCF5</accession>
<dbReference type="Proteomes" id="UP001278188">
    <property type="component" value="Unassembled WGS sequence"/>
</dbReference>